<name>A0A9D1FC72_9FIRM</name>
<evidence type="ECO:0000256" key="5">
    <source>
        <dbReference type="ARBA" id="ARBA00022801"/>
    </source>
</evidence>
<dbReference type="GO" id="GO:0003684">
    <property type="term" value="F:damaged DNA binding"/>
    <property type="evidence" value="ECO:0007669"/>
    <property type="project" value="InterPro"/>
</dbReference>
<dbReference type="GO" id="GO:0003678">
    <property type="term" value="F:DNA helicase activity"/>
    <property type="evidence" value="ECO:0007669"/>
    <property type="project" value="TreeGrafter"/>
</dbReference>
<dbReference type="PANTHER" id="PTHR47964:SF1">
    <property type="entry name" value="ATP-DEPENDENT DNA HELICASE HOMOLOG RECG, CHLOROPLASTIC"/>
    <property type="match status" value="1"/>
</dbReference>
<dbReference type="Pfam" id="PF03461">
    <property type="entry name" value="TRCF"/>
    <property type="match status" value="1"/>
</dbReference>
<evidence type="ECO:0000256" key="10">
    <source>
        <dbReference type="ARBA" id="ARBA00061104"/>
    </source>
</evidence>
<evidence type="ECO:0000313" key="17">
    <source>
        <dbReference type="Proteomes" id="UP000824001"/>
    </source>
</evidence>
<dbReference type="SMART" id="SM01058">
    <property type="entry name" value="CarD_TRCF"/>
    <property type="match status" value="1"/>
</dbReference>
<dbReference type="GO" id="GO:0005737">
    <property type="term" value="C:cytoplasm"/>
    <property type="evidence" value="ECO:0007669"/>
    <property type="project" value="UniProtKB-SubCell"/>
</dbReference>
<comment type="similarity">
    <text evidence="10 13">In the N-terminal section; belongs to the UvrB family.</text>
</comment>
<evidence type="ECO:0000256" key="1">
    <source>
        <dbReference type="ARBA" id="ARBA00004496"/>
    </source>
</evidence>
<dbReference type="InterPro" id="IPR001650">
    <property type="entry name" value="Helicase_C-like"/>
</dbReference>
<dbReference type="InterPro" id="IPR036101">
    <property type="entry name" value="CarD-like/TRCF_RID_sf"/>
</dbReference>
<dbReference type="GO" id="GO:0000716">
    <property type="term" value="P:transcription-coupled nucleotide-excision repair, DNA damage recognition"/>
    <property type="evidence" value="ECO:0007669"/>
    <property type="project" value="UniProtKB-UniRule"/>
</dbReference>
<dbReference type="Pfam" id="PF00271">
    <property type="entry name" value="Helicase_C"/>
    <property type="match status" value="1"/>
</dbReference>
<evidence type="ECO:0000259" key="14">
    <source>
        <dbReference type="PROSITE" id="PS51192"/>
    </source>
</evidence>
<dbReference type="SUPFAM" id="SSF141259">
    <property type="entry name" value="CarD-like"/>
    <property type="match status" value="1"/>
</dbReference>
<reference evidence="16" key="1">
    <citation type="submission" date="2020-10" db="EMBL/GenBank/DDBJ databases">
        <authorList>
            <person name="Gilroy R."/>
        </authorList>
    </citation>
    <scope>NUCLEOTIDE SEQUENCE</scope>
    <source>
        <strain evidence="16">ChiHjej10B9-9673</strain>
    </source>
</reference>
<dbReference type="CDD" id="cd17991">
    <property type="entry name" value="DEXHc_TRCF"/>
    <property type="match status" value="1"/>
</dbReference>
<dbReference type="EC" id="3.6.4.-" evidence="13"/>
<dbReference type="InterPro" id="IPR004576">
    <property type="entry name" value="Mfd"/>
</dbReference>
<dbReference type="InterPro" id="IPR041471">
    <property type="entry name" value="UvrB_inter"/>
</dbReference>
<dbReference type="SMART" id="SM00490">
    <property type="entry name" value="HELICc"/>
    <property type="match status" value="1"/>
</dbReference>
<evidence type="ECO:0000256" key="2">
    <source>
        <dbReference type="ARBA" id="ARBA00022490"/>
    </source>
</evidence>
<dbReference type="InterPro" id="IPR014001">
    <property type="entry name" value="Helicase_ATP-bd"/>
</dbReference>
<dbReference type="NCBIfam" id="TIGR00580">
    <property type="entry name" value="mfd"/>
    <property type="match status" value="1"/>
</dbReference>
<dbReference type="Pfam" id="PF17757">
    <property type="entry name" value="UvrB_inter"/>
    <property type="match status" value="1"/>
</dbReference>
<dbReference type="InterPro" id="IPR047112">
    <property type="entry name" value="RecG/Mfd"/>
</dbReference>
<evidence type="ECO:0000256" key="7">
    <source>
        <dbReference type="ARBA" id="ARBA00022840"/>
    </source>
</evidence>
<evidence type="ECO:0000259" key="15">
    <source>
        <dbReference type="PROSITE" id="PS51194"/>
    </source>
</evidence>
<evidence type="ECO:0000313" key="16">
    <source>
        <dbReference type="EMBL" id="HIS66299.1"/>
    </source>
</evidence>
<sequence>MTNTNEKILALSILSDPEAAALPSPEESGRLPALVSGLSAVHRAHLAAALRAKYSRPLFVLCPDESSARALAADVSALCGEEVNLLFGRDFALYSADAMSRGGEQRRINALAALMNGAAVTVASAEGALSAAMPPEVFRRAAFEIDLKTQAAPEDIEDALLRSGYSRAVQVEGPGQFSRRGGILDFFSPAQPQPVRIEFWGDEIDSMGLFDTGSQRRTESLERCFVVPAAEVLPTLARGGSTAVAAELERQAERAAKRRGGETGPILAQTLREDADRLNGGAELPAADRYIGLIYGERATALDYLPDGAVVVLDQPSRFTENARSWIKRLTEDVTGLVSAGKLVSRPDDYYIPLDAALRRLGAQPLYMADSFTAGRYPLEPKSLVSIPAKQLPSYGGSSSQAADDISGYLKAGFSVCVLAGDMRRAKLLAEFLNERGVKCSLSEKLSALPDRGGCVITAGSLSAGIEYPGERLAVLTDTQIAGSGFRKPRRRAARKLSNAEKISSYTDLAVGDLVVHEHHGIGRFAGVVRMPVDGAQKDYIKISYAGSDVLYVPATQLDLVSKYIGAGEDRPVRLSKMGGAEWQRTKSRAKAAAKKLAKELTALYAERSRLKGHAFAPDSPWQTEFEERFPYEETADQLRCTEEIKSDMEKPVPMDRLLCGDVGYGKTEVALRAVMKCILDGKQAAILVPTTVLAQQHYQTAVQRFAGYPVNIEVLSRFRSNTQVKKSLADLAAGRCDLIIGTHRLLQKDVKFKDLGLLVVDEEQRFGVSHKEHIKAMSRQVDVLTLSATPIPRTLNMALSGIRDMSTIEEPPLERLPVQTFVMEHDWGVLADAMRRELDRGGQVYYLHNRVDNIERTALKISELLDGASVAVAHGKMDSEQLGRIMEDMAEGRVQILVCTTIIETGIDIPNVNTLIIEDADRLGLAQLHQIRGRVGRSARRASAYLTFRRDKVLSEVAEKRLEAIREFAEFNSGFRIAMRDLEIRGAGSLLGAEQSGHLTDVGYDMYLRLLEEAVIEERGGQPEKRASTTADLAVSANIPESYVASSEQRMDLYRRIALIRTESDADDVLDELIDRFGEPPKEVTSLVRVALVRGEAGRAGISDITQKANVLRFTLADFDMERVSALYAQSRWKGRLKVEAAKKPVLALRLGPGARVLDEAAAFIADWAETGKAFDKEGEK</sequence>
<dbReference type="AlphaFoldDB" id="A0A9D1FC72"/>
<keyword evidence="9 13" id="KW-0234">DNA repair</keyword>
<dbReference type="SMART" id="SM00982">
    <property type="entry name" value="TRCF"/>
    <property type="match status" value="1"/>
</dbReference>
<dbReference type="Gene3D" id="3.90.1150.50">
    <property type="entry name" value="Transcription-repair-coupling factor, D7 domain"/>
    <property type="match status" value="1"/>
</dbReference>
<dbReference type="GO" id="GO:0016787">
    <property type="term" value="F:hydrolase activity"/>
    <property type="evidence" value="ECO:0007669"/>
    <property type="project" value="UniProtKB-KW"/>
</dbReference>
<keyword evidence="8 13" id="KW-0238">DNA-binding</keyword>
<protein>
    <recommendedName>
        <fullName evidence="12 13">Transcription-repair-coupling factor</fullName>
        <shortName evidence="13">TRCF</shortName>
        <ecNumber evidence="13">3.6.4.-</ecNumber>
    </recommendedName>
</protein>
<keyword evidence="7 13" id="KW-0067">ATP-binding</keyword>
<dbReference type="Gene3D" id="3.30.2060.10">
    <property type="entry name" value="Penicillin-binding protein 1b domain"/>
    <property type="match status" value="1"/>
</dbReference>
<evidence type="ECO:0000256" key="9">
    <source>
        <dbReference type="ARBA" id="ARBA00023204"/>
    </source>
</evidence>
<keyword evidence="2 13" id="KW-0963">Cytoplasm</keyword>
<comment type="similarity">
    <text evidence="11 13">In the C-terminal section; belongs to the helicase family. RecG subfamily.</text>
</comment>
<dbReference type="Proteomes" id="UP000824001">
    <property type="component" value="Unassembled WGS sequence"/>
</dbReference>
<evidence type="ECO:0000256" key="11">
    <source>
        <dbReference type="ARBA" id="ARBA00061399"/>
    </source>
</evidence>
<dbReference type="InterPro" id="IPR003711">
    <property type="entry name" value="CarD-like/TRCF_RID"/>
</dbReference>
<organism evidence="16 17">
    <name type="scientific">Candidatus Scatomorpha merdipullorum</name>
    <dbReference type="NCBI Taxonomy" id="2840927"/>
    <lineage>
        <taxon>Bacteria</taxon>
        <taxon>Bacillati</taxon>
        <taxon>Bacillota</taxon>
        <taxon>Clostridia</taxon>
        <taxon>Eubacteriales</taxon>
        <taxon>Candidatus Scatomorpha</taxon>
    </lineage>
</organism>
<keyword evidence="4 13" id="KW-0227">DNA damage</keyword>
<comment type="caution">
    <text evidence="16">The sequence shown here is derived from an EMBL/GenBank/DDBJ whole genome shotgun (WGS) entry which is preliminary data.</text>
</comment>
<dbReference type="PROSITE" id="PS51194">
    <property type="entry name" value="HELICASE_CTER"/>
    <property type="match status" value="1"/>
</dbReference>
<proteinExistence type="inferred from homology"/>
<keyword evidence="5 13" id="KW-0378">Hydrolase</keyword>
<dbReference type="GO" id="GO:0005524">
    <property type="term" value="F:ATP binding"/>
    <property type="evidence" value="ECO:0007669"/>
    <property type="project" value="UniProtKB-UniRule"/>
</dbReference>
<feature type="domain" description="Helicase C-terminal" evidence="15">
    <location>
        <begin position="830"/>
        <end position="984"/>
    </location>
</feature>
<accession>A0A9D1FC72</accession>
<gene>
    <name evidence="13 16" type="primary">mfd</name>
    <name evidence="16" type="ORF">IAC18_01925</name>
</gene>
<comment type="function">
    <text evidence="13">Couples transcription and DNA repair by recognizing RNA polymerase (RNAP) stalled at DNA lesions. Mediates ATP-dependent release of RNAP and its truncated transcript from the DNA, and recruitment of nucleotide excision repair machinery to the damaged site.</text>
</comment>
<dbReference type="Pfam" id="PF02559">
    <property type="entry name" value="CarD_TRCF_RID"/>
    <property type="match status" value="1"/>
</dbReference>
<dbReference type="InterPro" id="IPR011545">
    <property type="entry name" value="DEAD/DEAH_box_helicase_dom"/>
</dbReference>
<reference evidence="16" key="2">
    <citation type="journal article" date="2021" name="PeerJ">
        <title>Extensive microbial diversity within the chicken gut microbiome revealed by metagenomics and culture.</title>
        <authorList>
            <person name="Gilroy R."/>
            <person name="Ravi A."/>
            <person name="Getino M."/>
            <person name="Pursley I."/>
            <person name="Horton D.L."/>
            <person name="Alikhan N.F."/>
            <person name="Baker D."/>
            <person name="Gharbi K."/>
            <person name="Hall N."/>
            <person name="Watson M."/>
            <person name="Adriaenssens E.M."/>
            <person name="Foster-Nyarko E."/>
            <person name="Jarju S."/>
            <person name="Secka A."/>
            <person name="Antonio M."/>
            <person name="Oren A."/>
            <person name="Chaudhuri R.R."/>
            <person name="La Ragione R."/>
            <person name="Hildebrand F."/>
            <person name="Pallen M.J."/>
        </authorList>
    </citation>
    <scope>NUCLEOTIDE SEQUENCE</scope>
    <source>
        <strain evidence="16">ChiHjej10B9-9673</strain>
    </source>
</reference>
<evidence type="ECO:0000256" key="12">
    <source>
        <dbReference type="ARBA" id="ARBA00070128"/>
    </source>
</evidence>
<feature type="domain" description="Helicase ATP-binding" evidence="14">
    <location>
        <begin position="648"/>
        <end position="809"/>
    </location>
</feature>
<dbReference type="Gene3D" id="2.40.10.170">
    <property type="match status" value="1"/>
</dbReference>
<evidence type="ECO:0000256" key="3">
    <source>
        <dbReference type="ARBA" id="ARBA00022741"/>
    </source>
</evidence>
<dbReference type="SUPFAM" id="SSF143517">
    <property type="entry name" value="TRCF domain-like"/>
    <property type="match status" value="1"/>
</dbReference>
<dbReference type="InterPro" id="IPR037235">
    <property type="entry name" value="TRCF-like_C_D7"/>
</dbReference>
<dbReference type="InterPro" id="IPR005118">
    <property type="entry name" value="TRCF_C"/>
</dbReference>
<dbReference type="Pfam" id="PF00270">
    <property type="entry name" value="DEAD"/>
    <property type="match status" value="1"/>
</dbReference>
<dbReference type="EMBL" id="DVJK01000055">
    <property type="protein sequence ID" value="HIS66299.1"/>
    <property type="molecule type" value="Genomic_DNA"/>
</dbReference>
<evidence type="ECO:0000256" key="8">
    <source>
        <dbReference type="ARBA" id="ARBA00023125"/>
    </source>
</evidence>
<dbReference type="FunFam" id="3.40.50.300:FF:000546">
    <property type="entry name" value="Transcription-repair-coupling factor"/>
    <property type="match status" value="1"/>
</dbReference>
<dbReference type="Gene3D" id="3.40.50.11180">
    <property type="match status" value="1"/>
</dbReference>
<keyword evidence="3 13" id="KW-0547">Nucleotide-binding</keyword>
<dbReference type="GO" id="GO:0006355">
    <property type="term" value="P:regulation of DNA-templated transcription"/>
    <property type="evidence" value="ECO:0007669"/>
    <property type="project" value="UniProtKB-UniRule"/>
</dbReference>
<dbReference type="SUPFAM" id="SSF52540">
    <property type="entry name" value="P-loop containing nucleoside triphosphate hydrolases"/>
    <property type="match status" value="4"/>
</dbReference>
<dbReference type="InterPro" id="IPR027417">
    <property type="entry name" value="P-loop_NTPase"/>
</dbReference>
<evidence type="ECO:0000256" key="13">
    <source>
        <dbReference type="HAMAP-Rule" id="MF_00969"/>
    </source>
</evidence>
<comment type="subcellular location">
    <subcellularLocation>
        <location evidence="1 13">Cytoplasm</location>
    </subcellularLocation>
</comment>
<dbReference type="Gene3D" id="3.40.50.300">
    <property type="entry name" value="P-loop containing nucleotide triphosphate hydrolases"/>
    <property type="match status" value="2"/>
</dbReference>
<dbReference type="HAMAP" id="MF_00969">
    <property type="entry name" value="TRCF"/>
    <property type="match status" value="1"/>
</dbReference>
<dbReference type="PANTHER" id="PTHR47964">
    <property type="entry name" value="ATP-DEPENDENT DNA HELICASE HOMOLOG RECG, CHLOROPLASTIC"/>
    <property type="match status" value="1"/>
</dbReference>
<dbReference type="SMART" id="SM00487">
    <property type="entry name" value="DEXDc"/>
    <property type="match status" value="1"/>
</dbReference>
<keyword evidence="6" id="KW-0347">Helicase</keyword>
<evidence type="ECO:0000256" key="6">
    <source>
        <dbReference type="ARBA" id="ARBA00022806"/>
    </source>
</evidence>
<evidence type="ECO:0000256" key="4">
    <source>
        <dbReference type="ARBA" id="ARBA00022763"/>
    </source>
</evidence>
<dbReference type="PROSITE" id="PS51192">
    <property type="entry name" value="HELICASE_ATP_BIND_1"/>
    <property type="match status" value="1"/>
</dbReference>